<dbReference type="Proteomes" id="UP000680348">
    <property type="component" value="Unassembled WGS sequence"/>
</dbReference>
<evidence type="ECO:0000256" key="5">
    <source>
        <dbReference type="ARBA" id="ARBA00022840"/>
    </source>
</evidence>
<dbReference type="Gene3D" id="3.40.50.300">
    <property type="entry name" value="P-loop containing nucleotide triphosphate hydrolases"/>
    <property type="match status" value="1"/>
</dbReference>
<organism evidence="8 9">
    <name type="scientific">Pseudaminobacter soli</name>
    <name type="common">ex Zhang et al. 2022</name>
    <dbReference type="NCBI Taxonomy" id="2831468"/>
    <lineage>
        <taxon>Bacteria</taxon>
        <taxon>Pseudomonadati</taxon>
        <taxon>Pseudomonadota</taxon>
        <taxon>Alphaproteobacteria</taxon>
        <taxon>Hyphomicrobiales</taxon>
        <taxon>Phyllobacteriaceae</taxon>
        <taxon>Pseudaminobacter</taxon>
    </lineage>
</organism>
<dbReference type="SMART" id="SM00382">
    <property type="entry name" value="AAA"/>
    <property type="match status" value="1"/>
</dbReference>
<comment type="similarity">
    <text evidence="2">Belongs to the ABC transporter superfamily.</text>
</comment>
<dbReference type="InterPro" id="IPR003439">
    <property type="entry name" value="ABC_transporter-like_ATP-bd"/>
</dbReference>
<comment type="caution">
    <text evidence="8">The sequence shown here is derived from an EMBL/GenBank/DDBJ whole genome shotgun (WGS) entry which is preliminary data.</text>
</comment>
<keyword evidence="4" id="KW-0547">Nucleotide-binding</keyword>
<dbReference type="GO" id="GO:0005524">
    <property type="term" value="F:ATP binding"/>
    <property type="evidence" value="ECO:0007669"/>
    <property type="project" value="UniProtKB-KW"/>
</dbReference>
<reference evidence="8" key="1">
    <citation type="submission" date="2021-04" db="EMBL/GenBank/DDBJ databases">
        <title>Pseudaminobacter soli sp. nov., isolated from paddy soil contaminated by heavy metals.</title>
        <authorList>
            <person name="Zhang K."/>
        </authorList>
    </citation>
    <scope>NUCLEOTIDE SEQUENCE</scope>
    <source>
        <strain evidence="8">19-2017</strain>
    </source>
</reference>
<dbReference type="PROSITE" id="PS50893">
    <property type="entry name" value="ABC_TRANSPORTER_2"/>
    <property type="match status" value="1"/>
</dbReference>
<dbReference type="GO" id="GO:0016887">
    <property type="term" value="F:ATP hydrolysis activity"/>
    <property type="evidence" value="ECO:0007669"/>
    <property type="project" value="InterPro"/>
</dbReference>
<evidence type="ECO:0000259" key="7">
    <source>
        <dbReference type="PROSITE" id="PS50893"/>
    </source>
</evidence>
<dbReference type="PANTHER" id="PTHR43776">
    <property type="entry name" value="TRANSPORT ATP-BINDING PROTEIN"/>
    <property type="match status" value="1"/>
</dbReference>
<comment type="subcellular location">
    <subcellularLocation>
        <location evidence="1">Cell inner membrane</location>
        <topology evidence="1">Peripheral membrane protein</topology>
    </subcellularLocation>
</comment>
<dbReference type="GO" id="GO:0015833">
    <property type="term" value="P:peptide transport"/>
    <property type="evidence" value="ECO:0007669"/>
    <property type="project" value="InterPro"/>
</dbReference>
<dbReference type="InterPro" id="IPR013563">
    <property type="entry name" value="Oligopep_ABC_C"/>
</dbReference>
<keyword evidence="3" id="KW-0813">Transport</keyword>
<dbReference type="GO" id="GO:0055085">
    <property type="term" value="P:transmembrane transport"/>
    <property type="evidence" value="ECO:0007669"/>
    <property type="project" value="UniProtKB-ARBA"/>
</dbReference>
<dbReference type="CDD" id="cd03257">
    <property type="entry name" value="ABC_NikE_OppD_transporters"/>
    <property type="match status" value="1"/>
</dbReference>
<dbReference type="EMBL" id="JAGWCR010000008">
    <property type="protein sequence ID" value="MBS3650242.1"/>
    <property type="molecule type" value="Genomic_DNA"/>
</dbReference>
<dbReference type="InterPro" id="IPR050319">
    <property type="entry name" value="ABC_transp_ATP-bind"/>
</dbReference>
<gene>
    <name evidence="8" type="ORF">KEU06_16635</name>
</gene>
<keyword evidence="5 8" id="KW-0067">ATP-binding</keyword>
<proteinExistence type="inferred from homology"/>
<dbReference type="NCBIfam" id="TIGR01727">
    <property type="entry name" value="oligo_HPY"/>
    <property type="match status" value="1"/>
</dbReference>
<dbReference type="InterPro" id="IPR003593">
    <property type="entry name" value="AAA+_ATPase"/>
</dbReference>
<evidence type="ECO:0000256" key="4">
    <source>
        <dbReference type="ARBA" id="ARBA00022741"/>
    </source>
</evidence>
<evidence type="ECO:0000313" key="8">
    <source>
        <dbReference type="EMBL" id="MBS3650242.1"/>
    </source>
</evidence>
<keyword evidence="9" id="KW-1185">Reference proteome</keyword>
<dbReference type="Pfam" id="PF00005">
    <property type="entry name" value="ABC_tran"/>
    <property type="match status" value="1"/>
</dbReference>
<dbReference type="InterPro" id="IPR027417">
    <property type="entry name" value="P-loop_NTPase"/>
</dbReference>
<feature type="region of interest" description="Disordered" evidence="6">
    <location>
        <begin position="329"/>
        <end position="351"/>
    </location>
</feature>
<evidence type="ECO:0000256" key="6">
    <source>
        <dbReference type="SAM" id="MobiDB-lite"/>
    </source>
</evidence>
<feature type="domain" description="ABC transporter" evidence="7">
    <location>
        <begin position="15"/>
        <end position="256"/>
    </location>
</feature>
<accession>A0A942DZW3</accession>
<evidence type="ECO:0000313" key="9">
    <source>
        <dbReference type="Proteomes" id="UP000680348"/>
    </source>
</evidence>
<evidence type="ECO:0000256" key="1">
    <source>
        <dbReference type="ARBA" id="ARBA00004417"/>
    </source>
</evidence>
<name>A0A942DZW3_9HYPH</name>
<sequence>MSALLATEDLDVSLLRPNFVSRLLNPWPRKLFNILEGVTLFVLPGETLGLVGESGSGKTTLARTMLGLTRHSAGRITFEGREVRTPADFRALRRQSAMMFQDPTGSLSPRLRVGTLLAEPFTIRRMAVGDRSALVRSMLAQVGLPESVAQLYPHELSGGQARRVGVARALALRPRLLLADEPTAGLDVSVQGEVLNLIADLRREHGFAAIIITHNLSMIRHVSDRLAIMYLGRLVETGPTAEVFKRPLHPYTATLIRSEPVPDPRRKRTELAIRGEIPSIFSRPAGCEFHARCPFAQPRCRAEAPAYQAVAPGRNVRCHYPMEIEQQERDAAIPAPINRRGSSNEVEHRQA</sequence>
<dbReference type="InterPro" id="IPR017871">
    <property type="entry name" value="ABC_transporter-like_CS"/>
</dbReference>
<dbReference type="RefSeq" id="WP_188255789.1">
    <property type="nucleotide sequence ID" value="NZ_JABVCF010000008.1"/>
</dbReference>
<dbReference type="PANTHER" id="PTHR43776:SF7">
    <property type="entry name" value="D,D-DIPEPTIDE TRANSPORT ATP-BINDING PROTEIN DDPF-RELATED"/>
    <property type="match status" value="1"/>
</dbReference>
<evidence type="ECO:0000256" key="3">
    <source>
        <dbReference type="ARBA" id="ARBA00022448"/>
    </source>
</evidence>
<dbReference type="PROSITE" id="PS00211">
    <property type="entry name" value="ABC_TRANSPORTER_1"/>
    <property type="match status" value="1"/>
</dbReference>
<protein>
    <submittedName>
        <fullName evidence="8">ABC transporter ATP-binding protein</fullName>
    </submittedName>
</protein>
<dbReference type="Pfam" id="PF08352">
    <property type="entry name" value="oligo_HPY"/>
    <property type="match status" value="1"/>
</dbReference>
<dbReference type="SUPFAM" id="SSF52540">
    <property type="entry name" value="P-loop containing nucleoside triphosphate hydrolases"/>
    <property type="match status" value="1"/>
</dbReference>
<dbReference type="AlphaFoldDB" id="A0A942DZW3"/>
<evidence type="ECO:0000256" key="2">
    <source>
        <dbReference type="ARBA" id="ARBA00005417"/>
    </source>
</evidence>
<dbReference type="GO" id="GO:0005886">
    <property type="term" value="C:plasma membrane"/>
    <property type="evidence" value="ECO:0007669"/>
    <property type="project" value="UniProtKB-SubCell"/>
</dbReference>